<dbReference type="OrthoDB" id="10264585at2759"/>
<dbReference type="PANTHER" id="PTHR43247">
    <property type="entry name" value="PHOSPHOSERINE AMINOTRANSFERASE"/>
    <property type="match status" value="1"/>
</dbReference>
<evidence type="ECO:0000256" key="5">
    <source>
        <dbReference type="ARBA" id="ARBA00022576"/>
    </source>
</evidence>
<dbReference type="PROSITE" id="PS50862">
    <property type="entry name" value="AA_TRNA_LIGASE_II"/>
    <property type="match status" value="1"/>
</dbReference>
<keyword evidence="8 17" id="KW-0808">Transferase</keyword>
<dbReference type="InterPro" id="IPR015422">
    <property type="entry name" value="PyrdxlP-dep_Trfase_small"/>
</dbReference>
<dbReference type="InterPro" id="IPR015424">
    <property type="entry name" value="PyrdxlP-dep_Trfase"/>
</dbReference>
<dbReference type="InterPro" id="IPR006195">
    <property type="entry name" value="aa-tRNA-synth_II"/>
</dbReference>
<keyword evidence="18" id="KW-0175">Coiled coil</keyword>
<feature type="coiled-coil region" evidence="18">
    <location>
        <begin position="50"/>
        <end position="91"/>
    </location>
</feature>
<keyword evidence="10" id="KW-0067">ATP-binding</keyword>
<evidence type="ECO:0000256" key="6">
    <source>
        <dbReference type="ARBA" id="ARBA00022598"/>
    </source>
</evidence>
<evidence type="ECO:0000256" key="2">
    <source>
        <dbReference type="ARBA" id="ARBA00005099"/>
    </source>
</evidence>
<dbReference type="GO" id="GO:0004648">
    <property type="term" value="F:O-phospho-L-serine:2-oxoglutarate aminotransferase activity"/>
    <property type="evidence" value="ECO:0007669"/>
    <property type="project" value="UniProtKB-EC"/>
</dbReference>
<dbReference type="PROSITE" id="PS00104">
    <property type="entry name" value="EPSP_SYNTHASE_1"/>
    <property type="match status" value="1"/>
</dbReference>
<evidence type="ECO:0000256" key="10">
    <source>
        <dbReference type="ARBA" id="ARBA00022840"/>
    </source>
</evidence>
<dbReference type="SUPFAM" id="SSF53383">
    <property type="entry name" value="PLP-dependent transferases"/>
    <property type="match status" value="1"/>
</dbReference>
<dbReference type="Gene3D" id="3.65.10.10">
    <property type="entry name" value="Enolpyruvate transferase domain"/>
    <property type="match status" value="2"/>
</dbReference>
<comment type="similarity">
    <text evidence="3">Belongs to the class-V pyridoxal-phosphate-dependent aminotransferase family. SerC subfamily.</text>
</comment>
<dbReference type="InterPro" id="IPR045864">
    <property type="entry name" value="aa-tRNA-synth_II/BPL/LPL"/>
</dbReference>
<keyword evidence="9" id="KW-0547">Nucleotide-binding</keyword>
<comment type="caution">
    <text evidence="20">The sequence shown here is derived from an EMBL/GenBank/DDBJ whole genome shotgun (WGS) entry which is preliminary data.</text>
</comment>
<evidence type="ECO:0000256" key="17">
    <source>
        <dbReference type="RuleBase" id="RU004505"/>
    </source>
</evidence>
<dbReference type="PANTHER" id="PTHR43247:SF1">
    <property type="entry name" value="PHOSPHOSERINE AMINOTRANSFERASE"/>
    <property type="match status" value="1"/>
</dbReference>
<dbReference type="InterPro" id="IPR000192">
    <property type="entry name" value="Aminotrans_V_dom"/>
</dbReference>
<keyword evidence="7 17" id="KW-0028">Amino-acid biosynthesis</keyword>
<proteinExistence type="inferred from homology"/>
<evidence type="ECO:0000256" key="11">
    <source>
        <dbReference type="ARBA" id="ARBA00022898"/>
    </source>
</evidence>
<dbReference type="FunFam" id="3.40.640.10:FF:000010">
    <property type="entry name" value="Phosphoserine aminotransferase"/>
    <property type="match status" value="1"/>
</dbReference>
<dbReference type="InterPro" id="IPR002314">
    <property type="entry name" value="aa-tRNA-synt_IIb"/>
</dbReference>
<dbReference type="EC" id="2.6.1.52" evidence="17"/>
<comment type="catalytic activity">
    <reaction evidence="15 17">
        <text>O-phospho-L-serine + 2-oxoglutarate = 3-phosphooxypyruvate + L-glutamate</text>
        <dbReference type="Rhea" id="RHEA:14329"/>
        <dbReference type="ChEBI" id="CHEBI:16810"/>
        <dbReference type="ChEBI" id="CHEBI:18110"/>
        <dbReference type="ChEBI" id="CHEBI:29985"/>
        <dbReference type="ChEBI" id="CHEBI:57524"/>
        <dbReference type="EC" id="2.6.1.52"/>
    </reaction>
</comment>
<sequence length="932" mass="105510">MSTGFKFARAAYIAAVYPAGPDPKIIILMENKRKKIQIQTENLQYEHKLLSDLFRKSKILKENNETLKNKIAKSNQNLDILKNELNLLKEKIYNFSISIPNIPSQDVPEGIGSHNNKEIKYWGKKKKYDFIVQDHIEIGNKLNQIDWKSAAKISGSKFVVMKGNIALLHRALSQFMLDFHTTQHDYIETHVPYLVNYDSLYGTGQLPKFSDDLFHVNTADKKKYMLIPTAEVPLTNLFKNEILDEKYLPIMLTAYTPCFRSEGSSYGRDNKGLIRLHQFDKVELVQIVQPELSMQVWFPSQKKYREISSCSNMTDFQARRMKTRYRKKLEKNNHFVHTLNGSGLAVGRTLAAILENYQQEDGRMMNSIYNFSAGPAMIPKDVLKKAQKELKNWNNLGCSVMEISHRTKEFHQVIKEAEEDLRDLLNIPDTYKVLFCQGGARGQFSAIPMNLLGNLSRADYINSGYWSNSAFLESKKYCNSKNILIRKTKNNNIYLLKPSEWNISNISAYIHYCPNETIDGLSLYEEPSFQNKIVVGDFSSFILSRSININKYGLIYAGAQKNIGPSGITIVIIRKDLIGYASKLCPSVFDYNIMHQYNSMFNTPPTFAWYLSGLVFKWLKQQGGIKKIEQLNKKKSDLLYQVIDNSHFYINNIDKKNRSQMNVVFHLFNSELDKIFLQESNKFGLYALKGHFIVGGMRASIYNAMPIEVSFVNGIIYLPGSKSISNRVLLLSALTNGTTTISNLLDSEDTQYMLSALKKIGIFYSLSDKNKTCYIHGNSQSFEVKHPISLFLGNAGTAIRPLLSAFSLYTNNVTLTGNNRMHERPIKHLVNALQQGGAIIEYKNNLGYPPVSTKGGFIGGLITLNGSISRNQQYKTPGNYTIEGDASSASYFLAAAAIKGGSVKVVGVGKKSIQGDIKFATVLEKMGAIINW</sequence>
<dbReference type="Gene3D" id="3.30.930.10">
    <property type="entry name" value="Bira Bifunctional Protein, Domain 2"/>
    <property type="match status" value="2"/>
</dbReference>
<comment type="similarity">
    <text evidence="4">Belongs to the class-II aminoacyl-tRNA synthetase family. Type-1 seryl-tRNA synthetase subfamily.</text>
</comment>
<evidence type="ECO:0000256" key="4">
    <source>
        <dbReference type="ARBA" id="ARBA00010728"/>
    </source>
</evidence>
<evidence type="ECO:0000256" key="1">
    <source>
        <dbReference type="ARBA" id="ARBA00001933"/>
    </source>
</evidence>
<evidence type="ECO:0000313" key="21">
    <source>
        <dbReference type="Proteomes" id="UP000478052"/>
    </source>
</evidence>
<keyword evidence="6" id="KW-0436">Ligase</keyword>
<dbReference type="InterPro" id="IPR002317">
    <property type="entry name" value="Ser-tRNA-ligase_type_1"/>
</dbReference>
<evidence type="ECO:0000259" key="19">
    <source>
        <dbReference type="PROSITE" id="PS50862"/>
    </source>
</evidence>
<dbReference type="UniPathway" id="UPA00135">
    <property type="reaction ID" value="UER00197"/>
</dbReference>
<dbReference type="PROSITE" id="PS00595">
    <property type="entry name" value="AA_TRANSFER_CLASS_5"/>
    <property type="match status" value="1"/>
</dbReference>
<protein>
    <recommendedName>
        <fullName evidence="17">Phosphoserine aminotransferase</fullName>
        <ecNumber evidence="17">2.6.1.52</ecNumber>
    </recommendedName>
</protein>
<dbReference type="InterPro" id="IPR013792">
    <property type="entry name" value="RNA3'P_cycl/enolpyr_Trfase_a/b"/>
</dbReference>
<evidence type="ECO:0000256" key="9">
    <source>
        <dbReference type="ARBA" id="ARBA00022741"/>
    </source>
</evidence>
<accession>A0A6G0W0E5</accession>
<dbReference type="InterPro" id="IPR036968">
    <property type="entry name" value="Enolpyruvate_Tfrase_sf"/>
</dbReference>
<dbReference type="InterPro" id="IPR010978">
    <property type="entry name" value="tRNA-bd_arm"/>
</dbReference>
<dbReference type="GO" id="GO:0005737">
    <property type="term" value="C:cytoplasm"/>
    <property type="evidence" value="ECO:0007669"/>
    <property type="project" value="TreeGrafter"/>
</dbReference>
<feature type="domain" description="Aminoacyl-transfer RNA synthetases class-II family profile" evidence="19">
    <location>
        <begin position="168"/>
        <end position="283"/>
    </location>
</feature>
<feature type="non-terminal residue" evidence="20">
    <location>
        <position position="932"/>
    </location>
</feature>
<keyword evidence="21" id="KW-1185">Reference proteome</keyword>
<dbReference type="InterPro" id="IPR001986">
    <property type="entry name" value="Enolpyruvate_Tfrase_dom"/>
</dbReference>
<name>A0A6G0W0E5_APHCR</name>
<evidence type="ECO:0000313" key="20">
    <source>
        <dbReference type="EMBL" id="KAF0714826.1"/>
    </source>
</evidence>
<evidence type="ECO:0000256" key="8">
    <source>
        <dbReference type="ARBA" id="ARBA00022679"/>
    </source>
</evidence>
<keyword evidence="11" id="KW-0663">Pyridoxal phosphate</keyword>
<evidence type="ECO:0000256" key="7">
    <source>
        <dbReference type="ARBA" id="ARBA00022605"/>
    </source>
</evidence>
<dbReference type="SUPFAM" id="SSF46589">
    <property type="entry name" value="tRNA-binding arm"/>
    <property type="match status" value="1"/>
</dbReference>
<dbReference type="UniPathway" id="UPA00244">
    <property type="reaction ID" value="UER00311"/>
</dbReference>
<dbReference type="InterPro" id="IPR023193">
    <property type="entry name" value="EPSP_synthase_CS"/>
</dbReference>
<dbReference type="NCBIfam" id="TIGR01364">
    <property type="entry name" value="serC_1"/>
    <property type="match status" value="1"/>
</dbReference>
<comment type="pathway">
    <text evidence="2 17">Amino-acid biosynthesis; L-serine biosynthesis; L-serine from 3-phospho-D-glycerate: step 2/3.</text>
</comment>
<comment type="catalytic activity">
    <reaction evidence="14">
        <text>4-(phosphooxy)-L-threonine + 2-oxoglutarate = (R)-3-hydroxy-2-oxo-4-phosphooxybutanoate + L-glutamate</text>
        <dbReference type="Rhea" id="RHEA:16573"/>
        <dbReference type="ChEBI" id="CHEBI:16810"/>
        <dbReference type="ChEBI" id="CHEBI:29985"/>
        <dbReference type="ChEBI" id="CHEBI:58452"/>
        <dbReference type="ChEBI" id="CHEBI:58538"/>
        <dbReference type="EC" id="2.6.1.52"/>
    </reaction>
</comment>
<dbReference type="GO" id="GO:0004828">
    <property type="term" value="F:serine-tRNA ligase activity"/>
    <property type="evidence" value="ECO:0007669"/>
    <property type="project" value="InterPro"/>
</dbReference>
<dbReference type="Proteomes" id="UP000478052">
    <property type="component" value="Unassembled WGS sequence"/>
</dbReference>
<keyword evidence="5 17" id="KW-0032">Aminotransferase</keyword>
<dbReference type="InterPro" id="IPR022278">
    <property type="entry name" value="Pser_aminoTfrase"/>
</dbReference>
<comment type="cofactor">
    <cofactor evidence="1 16">
        <name>pyridoxal 5'-phosphate</name>
        <dbReference type="ChEBI" id="CHEBI:597326"/>
    </cofactor>
</comment>
<dbReference type="Pfam" id="PF00587">
    <property type="entry name" value="tRNA-synt_2b"/>
    <property type="match status" value="1"/>
</dbReference>
<dbReference type="NCBIfam" id="NF003764">
    <property type="entry name" value="PRK05355.1"/>
    <property type="match status" value="1"/>
</dbReference>
<dbReference type="InterPro" id="IPR020578">
    <property type="entry name" value="Aminotrans_V_PyrdxlP_BS"/>
</dbReference>
<dbReference type="Gene3D" id="1.10.287.40">
    <property type="entry name" value="Serine-tRNA synthetase, tRNA binding domain"/>
    <property type="match status" value="1"/>
</dbReference>
<evidence type="ECO:0000256" key="13">
    <source>
        <dbReference type="ARBA" id="ARBA00023299"/>
    </source>
</evidence>
<dbReference type="SUPFAM" id="SSF55681">
    <property type="entry name" value="Class II aaRS and biotin synthetases"/>
    <property type="match status" value="1"/>
</dbReference>
<dbReference type="PRINTS" id="PR00981">
    <property type="entry name" value="TRNASYNTHSER"/>
</dbReference>
<evidence type="ECO:0000256" key="14">
    <source>
        <dbReference type="ARBA" id="ARBA00047630"/>
    </source>
</evidence>
<dbReference type="SUPFAM" id="SSF55205">
    <property type="entry name" value="EPT/RTPC-like"/>
    <property type="match status" value="1"/>
</dbReference>
<dbReference type="GO" id="GO:0030170">
    <property type="term" value="F:pyridoxal phosphate binding"/>
    <property type="evidence" value="ECO:0007669"/>
    <property type="project" value="TreeGrafter"/>
</dbReference>
<evidence type="ECO:0000256" key="3">
    <source>
        <dbReference type="ARBA" id="ARBA00006904"/>
    </source>
</evidence>
<keyword evidence="12" id="KW-0030">Aminoacyl-tRNA synthetase</keyword>
<dbReference type="HAMAP" id="MF_00160">
    <property type="entry name" value="SerC_aminotrans_5"/>
    <property type="match status" value="1"/>
</dbReference>
<dbReference type="InterPro" id="IPR015421">
    <property type="entry name" value="PyrdxlP-dep_Trfase_major"/>
</dbReference>
<dbReference type="GO" id="GO:0016765">
    <property type="term" value="F:transferase activity, transferring alkyl or aryl (other than methyl) groups"/>
    <property type="evidence" value="ECO:0007669"/>
    <property type="project" value="InterPro"/>
</dbReference>
<dbReference type="Gene3D" id="3.40.640.10">
    <property type="entry name" value="Type I PLP-dependent aspartate aminotransferase-like (Major domain)"/>
    <property type="match status" value="1"/>
</dbReference>
<dbReference type="InterPro" id="IPR042103">
    <property type="entry name" value="SerRS_1_N_sf"/>
</dbReference>
<dbReference type="GO" id="GO:0006434">
    <property type="term" value="P:seryl-tRNA aminoacylation"/>
    <property type="evidence" value="ECO:0007669"/>
    <property type="project" value="InterPro"/>
</dbReference>
<evidence type="ECO:0000256" key="15">
    <source>
        <dbReference type="ARBA" id="ARBA00049007"/>
    </source>
</evidence>
<dbReference type="GO" id="GO:0006564">
    <property type="term" value="P:L-serine biosynthetic process"/>
    <property type="evidence" value="ECO:0007669"/>
    <property type="project" value="UniProtKB-KW"/>
</dbReference>
<gene>
    <name evidence="20" type="ORF">FWK35_00029749</name>
</gene>
<dbReference type="AlphaFoldDB" id="A0A6G0W0E5"/>
<dbReference type="EMBL" id="VUJU01010317">
    <property type="protein sequence ID" value="KAF0714826.1"/>
    <property type="molecule type" value="Genomic_DNA"/>
</dbReference>
<dbReference type="FunFam" id="3.90.1150.10:FF:000006">
    <property type="entry name" value="Phosphoserine aminotransferase"/>
    <property type="match status" value="1"/>
</dbReference>
<organism evidence="20 21">
    <name type="scientific">Aphis craccivora</name>
    <name type="common">Cowpea aphid</name>
    <dbReference type="NCBI Taxonomy" id="307492"/>
    <lineage>
        <taxon>Eukaryota</taxon>
        <taxon>Metazoa</taxon>
        <taxon>Ecdysozoa</taxon>
        <taxon>Arthropoda</taxon>
        <taxon>Hexapoda</taxon>
        <taxon>Insecta</taxon>
        <taxon>Pterygota</taxon>
        <taxon>Neoptera</taxon>
        <taxon>Paraneoptera</taxon>
        <taxon>Hemiptera</taxon>
        <taxon>Sternorrhyncha</taxon>
        <taxon>Aphidomorpha</taxon>
        <taxon>Aphidoidea</taxon>
        <taxon>Aphididae</taxon>
        <taxon>Aphidini</taxon>
        <taxon>Aphis</taxon>
        <taxon>Aphis</taxon>
    </lineage>
</organism>
<dbReference type="Pfam" id="PF00266">
    <property type="entry name" value="Aminotran_5"/>
    <property type="match status" value="1"/>
</dbReference>
<dbReference type="InterPro" id="IPR015866">
    <property type="entry name" value="Ser-tRNA-synth_1_N"/>
</dbReference>
<dbReference type="Gene3D" id="3.90.1150.10">
    <property type="entry name" value="Aspartate Aminotransferase, domain 1"/>
    <property type="match status" value="1"/>
</dbReference>
<evidence type="ECO:0000256" key="18">
    <source>
        <dbReference type="SAM" id="Coils"/>
    </source>
</evidence>
<dbReference type="Pfam" id="PF02403">
    <property type="entry name" value="Seryl_tRNA_N"/>
    <property type="match status" value="1"/>
</dbReference>
<dbReference type="Pfam" id="PF00275">
    <property type="entry name" value="EPSP_synthase"/>
    <property type="match status" value="2"/>
</dbReference>
<evidence type="ECO:0000256" key="16">
    <source>
        <dbReference type="RuleBase" id="RU004504"/>
    </source>
</evidence>
<evidence type="ECO:0000256" key="12">
    <source>
        <dbReference type="ARBA" id="ARBA00023146"/>
    </source>
</evidence>
<reference evidence="20 21" key="1">
    <citation type="submission" date="2019-08" db="EMBL/GenBank/DDBJ databases">
        <title>Whole genome of Aphis craccivora.</title>
        <authorList>
            <person name="Voronova N.V."/>
            <person name="Shulinski R.S."/>
            <person name="Bandarenka Y.V."/>
            <person name="Zhorov D.G."/>
            <person name="Warner D."/>
        </authorList>
    </citation>
    <scope>NUCLEOTIDE SEQUENCE [LARGE SCALE GENOMIC DNA]</scope>
    <source>
        <strain evidence="20">180601</strain>
        <tissue evidence="20">Whole Body</tissue>
    </source>
</reference>
<keyword evidence="13 17" id="KW-0718">Serine biosynthesis</keyword>
<dbReference type="GO" id="GO:0005524">
    <property type="term" value="F:ATP binding"/>
    <property type="evidence" value="ECO:0007669"/>
    <property type="project" value="UniProtKB-KW"/>
</dbReference>